<evidence type="ECO:0000259" key="1">
    <source>
        <dbReference type="PROSITE" id="PS50943"/>
    </source>
</evidence>
<dbReference type="AlphaFoldDB" id="A0A2T0PVQ4"/>
<gene>
    <name evidence="2" type="ORF">CLV72_109222</name>
</gene>
<dbReference type="GO" id="GO:0003677">
    <property type="term" value="F:DNA binding"/>
    <property type="evidence" value="ECO:0007669"/>
    <property type="project" value="InterPro"/>
</dbReference>
<dbReference type="SMART" id="SM00530">
    <property type="entry name" value="HTH_XRE"/>
    <property type="match status" value="1"/>
</dbReference>
<accession>A0A2T0PVQ4</accession>
<keyword evidence="3" id="KW-1185">Reference proteome</keyword>
<protein>
    <submittedName>
        <fullName evidence="2">Helix-turn-helix protein</fullName>
    </submittedName>
</protein>
<evidence type="ECO:0000313" key="2">
    <source>
        <dbReference type="EMBL" id="PRX95613.1"/>
    </source>
</evidence>
<organism evidence="2 3">
    <name type="scientific">Allonocardiopsis opalescens</name>
    <dbReference type="NCBI Taxonomy" id="1144618"/>
    <lineage>
        <taxon>Bacteria</taxon>
        <taxon>Bacillati</taxon>
        <taxon>Actinomycetota</taxon>
        <taxon>Actinomycetes</taxon>
        <taxon>Streptosporangiales</taxon>
        <taxon>Allonocardiopsis</taxon>
    </lineage>
</organism>
<sequence length="77" mass="8840">MSPPRFNGQAARRRRLELGLSVEEVAGRIGKSPYSVYKHERENVRPQPHALRELLEIYGMEIGDLVPEYADARYGRS</sequence>
<dbReference type="CDD" id="cd00093">
    <property type="entry name" value="HTH_XRE"/>
    <property type="match status" value="1"/>
</dbReference>
<dbReference type="RefSeq" id="WP_170141130.1">
    <property type="nucleotide sequence ID" value="NZ_PVZC01000009.1"/>
</dbReference>
<dbReference type="Pfam" id="PF13560">
    <property type="entry name" value="HTH_31"/>
    <property type="match status" value="1"/>
</dbReference>
<dbReference type="InterPro" id="IPR010982">
    <property type="entry name" value="Lambda_DNA-bd_dom_sf"/>
</dbReference>
<reference evidence="2 3" key="1">
    <citation type="submission" date="2018-03" db="EMBL/GenBank/DDBJ databases">
        <title>Genomic Encyclopedia of Archaeal and Bacterial Type Strains, Phase II (KMG-II): from individual species to whole genera.</title>
        <authorList>
            <person name="Goeker M."/>
        </authorList>
    </citation>
    <scope>NUCLEOTIDE SEQUENCE [LARGE SCALE GENOMIC DNA]</scope>
    <source>
        <strain evidence="2 3">DSM 45601</strain>
    </source>
</reference>
<dbReference type="Proteomes" id="UP000237846">
    <property type="component" value="Unassembled WGS sequence"/>
</dbReference>
<comment type="caution">
    <text evidence="2">The sequence shown here is derived from an EMBL/GenBank/DDBJ whole genome shotgun (WGS) entry which is preliminary data.</text>
</comment>
<dbReference type="EMBL" id="PVZC01000009">
    <property type="protein sequence ID" value="PRX95613.1"/>
    <property type="molecule type" value="Genomic_DNA"/>
</dbReference>
<dbReference type="Gene3D" id="1.10.260.40">
    <property type="entry name" value="lambda repressor-like DNA-binding domains"/>
    <property type="match status" value="1"/>
</dbReference>
<evidence type="ECO:0000313" key="3">
    <source>
        <dbReference type="Proteomes" id="UP000237846"/>
    </source>
</evidence>
<name>A0A2T0PVQ4_9ACTN</name>
<proteinExistence type="predicted"/>
<dbReference type="InterPro" id="IPR001387">
    <property type="entry name" value="Cro/C1-type_HTH"/>
</dbReference>
<dbReference type="PROSITE" id="PS50943">
    <property type="entry name" value="HTH_CROC1"/>
    <property type="match status" value="1"/>
</dbReference>
<dbReference type="SUPFAM" id="SSF47413">
    <property type="entry name" value="lambda repressor-like DNA-binding domains"/>
    <property type="match status" value="1"/>
</dbReference>
<feature type="domain" description="HTH cro/C1-type" evidence="1">
    <location>
        <begin position="12"/>
        <end position="65"/>
    </location>
</feature>